<feature type="region of interest" description="Disordered" evidence="4">
    <location>
        <begin position="1"/>
        <end position="33"/>
    </location>
</feature>
<evidence type="ECO:0000256" key="3">
    <source>
        <dbReference type="ARBA" id="ARBA00022737"/>
    </source>
</evidence>
<dbReference type="FunFam" id="2.30.42.10:FF:000007">
    <property type="entry name" value="Amyloid beta A4 protein-binding family A member"/>
    <property type="match status" value="1"/>
</dbReference>
<dbReference type="CDD" id="cd01208">
    <property type="entry name" value="PTB_X11"/>
    <property type="match status" value="1"/>
</dbReference>
<feature type="region of interest" description="Disordered" evidence="4">
    <location>
        <begin position="587"/>
        <end position="613"/>
    </location>
</feature>
<reference evidence="7 8" key="1">
    <citation type="submission" date="2014-11" db="EMBL/GenBank/DDBJ databases">
        <title>Genetic blueprint of the zoonotic pathogen Toxocara canis.</title>
        <authorList>
            <person name="Zhu X.-Q."/>
            <person name="Korhonen P.K."/>
            <person name="Cai H."/>
            <person name="Young N.D."/>
            <person name="Nejsum P."/>
            <person name="von Samson-Himmelstjerna G."/>
            <person name="Boag P.R."/>
            <person name="Tan P."/>
            <person name="Li Q."/>
            <person name="Min J."/>
            <person name="Yang Y."/>
            <person name="Wang X."/>
            <person name="Fang X."/>
            <person name="Hall R.S."/>
            <person name="Hofmann A."/>
            <person name="Sternberg P.W."/>
            <person name="Jex A.R."/>
            <person name="Gasser R.B."/>
        </authorList>
    </citation>
    <scope>NUCLEOTIDE SEQUENCE [LARGE SCALE GENOMIC DNA]</scope>
    <source>
        <strain evidence="7">PN_DK_2014</strain>
    </source>
</reference>
<dbReference type="SUPFAM" id="SSF50156">
    <property type="entry name" value="PDZ domain-like"/>
    <property type="match status" value="2"/>
</dbReference>
<feature type="domain" description="PID" evidence="5">
    <location>
        <begin position="763"/>
        <end position="945"/>
    </location>
</feature>
<dbReference type="PANTHER" id="PTHR12345">
    <property type="entry name" value="SYNTENIN RELATED"/>
    <property type="match status" value="1"/>
</dbReference>
<dbReference type="OMA" id="APRVICH"/>
<accession>A0A0B2V7Q5</accession>
<proteinExistence type="predicted"/>
<feature type="region of interest" description="Disordered" evidence="4">
    <location>
        <begin position="688"/>
        <end position="748"/>
    </location>
</feature>
<dbReference type="SMART" id="SM00462">
    <property type="entry name" value="PTB"/>
    <property type="match status" value="1"/>
</dbReference>
<feature type="compositionally biased region" description="Low complexity" evidence="4">
    <location>
        <begin position="331"/>
        <end position="349"/>
    </location>
</feature>
<dbReference type="Gene3D" id="2.30.29.30">
    <property type="entry name" value="Pleckstrin-homology domain (PH domain)/Phosphotyrosine-binding domain (PTB)"/>
    <property type="match status" value="1"/>
</dbReference>
<feature type="compositionally biased region" description="Basic and acidic residues" evidence="4">
    <location>
        <begin position="263"/>
        <end position="276"/>
    </location>
</feature>
<dbReference type="GO" id="GO:0005737">
    <property type="term" value="C:cytoplasm"/>
    <property type="evidence" value="ECO:0007669"/>
    <property type="project" value="TreeGrafter"/>
</dbReference>
<dbReference type="PROSITE" id="PS01179">
    <property type="entry name" value="PID"/>
    <property type="match status" value="1"/>
</dbReference>
<name>A0A0B2V7Q5_TOXCA</name>
<comment type="caution">
    <text evidence="7">The sequence shown here is derived from an EMBL/GenBank/DDBJ whole genome shotgun (WGS) entry which is preliminary data.</text>
</comment>
<feature type="compositionally biased region" description="Basic and acidic residues" evidence="4">
    <location>
        <begin position="718"/>
        <end position="748"/>
    </location>
</feature>
<feature type="compositionally biased region" description="Polar residues" evidence="4">
    <location>
        <begin position="232"/>
        <end position="262"/>
    </location>
</feature>
<dbReference type="Pfam" id="PF00595">
    <property type="entry name" value="PDZ"/>
    <property type="match status" value="2"/>
</dbReference>
<feature type="compositionally biased region" description="Polar residues" evidence="4">
    <location>
        <begin position="159"/>
        <end position="170"/>
    </location>
</feature>
<evidence type="ECO:0000313" key="7">
    <source>
        <dbReference type="EMBL" id="KHN77497.1"/>
    </source>
</evidence>
<evidence type="ECO:0000313" key="8">
    <source>
        <dbReference type="Proteomes" id="UP000031036"/>
    </source>
</evidence>
<organism evidence="7 8">
    <name type="scientific">Toxocara canis</name>
    <name type="common">Canine roundworm</name>
    <dbReference type="NCBI Taxonomy" id="6265"/>
    <lineage>
        <taxon>Eukaryota</taxon>
        <taxon>Metazoa</taxon>
        <taxon>Ecdysozoa</taxon>
        <taxon>Nematoda</taxon>
        <taxon>Chromadorea</taxon>
        <taxon>Rhabditida</taxon>
        <taxon>Spirurina</taxon>
        <taxon>Ascaridomorpha</taxon>
        <taxon>Ascaridoidea</taxon>
        <taxon>Toxocaridae</taxon>
        <taxon>Toxocara</taxon>
    </lineage>
</organism>
<sequence length="1139" mass="122780">MATETDGRSASAPLAAPTTSAVPSAPHSTDGIDSGTLRGGVAFSAIPTAAPSFFANPFMTPFMPQQASSVAEANNVDTGEYRMNALPSDSYFLQSVQYQEMMQQYIQSLMAAASTLPSASTEFGNQCFDGTTEAISAQEQAATCNDDQASHMHVAALSEQMQQQLSARAETSTERFVPSASGTSSEETCCSHPETTTETDKTEESHNIIASSVFSEQPTSPVKHDQHGYPPDSTNNAPTASAHSENSQQPSHENSHSTSLQHTESKDGCDDSKTRPYEVSCSGDKDGSVAEESSTSGDTVEACSSSEVSTSAEKENDEGSTALRHDAPVGASESTASSASAAIVSKSSSGRQSQEVSLQNSATDCRTSVLIKKQMNEIDKEINRRIQNKNIKKIDEKELAQLLSNASDCSLGGGTSSSTLTSSVDEAALPFGAGGDVKVPVTESQMRPSLNQLKNSYGLSQLPSTMPLAQQQSLFHNHFPQQGSVCAMVKAAIAQQPTPPQRAPMPGLPFSATMPQVAQSATAFAQSPATHFPAYFPPAQPMFFPGAQQTVTPQLAAAILQQFQQGQQMGIFPMAAFPFGDHQQPPHVVTPTQPSTTTRPRQTPAGNAPPRMGTMKAPVATVAASGVHEHTIPPPVSGDHHWPDENGWSEIEKRHIAPSSAEQVSKRETSEDAEPVWVMRDSYLKRIQREEDRNSENAEAQKNTEKQQARGSFDLEGDSAREEVVDETDRLLAKSEHGDDEQRTKKASKKEVIVHEPAVLIEGVLFRARYLGSTQLICEGRPTKTSRMMQAQEAVARVKAPAGEIQPSTDIDLFISTEKIMVLNTDLQRISETDVRQDILMDHALRTISYIADIGDLVVLMARRMSQSASEEECSSESMEGTRRAPRVICHVFESEEASFIAQSIGQAFQVAYVEFLRANGIDDPSYLREIDYQEVLNSQEMMGEELEMFARKETQKDVVVPKKAGEPLGVVVVESGWGSMLPTVVIANLQPNGAASRCNQLNIGDQIIAINGISLVGLPLASAQQNIKAARSSTAVKLTVVSTPPVVEVRIKRPDTKYQLGFSVQNGVICSLLRGGIAERGGIRVGHRIIEINSQSVVAVAHEKIVNMLATAIGEIHMKTMPTSMFRLLTGQEVPNYI</sequence>
<dbReference type="SUPFAM" id="SSF50729">
    <property type="entry name" value="PH domain-like"/>
    <property type="match status" value="1"/>
</dbReference>
<feature type="compositionally biased region" description="Polar residues" evidence="4">
    <location>
        <begin position="291"/>
        <end position="311"/>
    </location>
</feature>
<dbReference type="CDD" id="cd06793">
    <property type="entry name" value="PDZ2_APBA1_3-like"/>
    <property type="match status" value="1"/>
</dbReference>
<feature type="compositionally biased region" description="Polar residues" evidence="4">
    <location>
        <begin position="208"/>
        <end position="220"/>
    </location>
</feature>
<dbReference type="InterPro" id="IPR036034">
    <property type="entry name" value="PDZ_sf"/>
</dbReference>
<dbReference type="OrthoDB" id="5987010at2759"/>
<evidence type="ECO:0000259" key="5">
    <source>
        <dbReference type="PROSITE" id="PS01179"/>
    </source>
</evidence>
<keyword evidence="2" id="KW-0597">Phosphoprotein</keyword>
<evidence type="ECO:0000256" key="4">
    <source>
        <dbReference type="SAM" id="MobiDB-lite"/>
    </source>
</evidence>
<dbReference type="Gene3D" id="2.30.42.10">
    <property type="match status" value="2"/>
</dbReference>
<feature type="compositionally biased region" description="Low complexity" evidence="4">
    <location>
        <begin position="587"/>
        <end position="604"/>
    </location>
</feature>
<dbReference type="GO" id="GO:0007268">
    <property type="term" value="P:chemical synaptic transmission"/>
    <property type="evidence" value="ECO:0007669"/>
    <property type="project" value="TreeGrafter"/>
</dbReference>
<gene>
    <name evidence="7" type="primary">lin-10</name>
    <name evidence="7" type="ORF">Tcan_18324</name>
</gene>
<dbReference type="InterPro" id="IPR011993">
    <property type="entry name" value="PH-like_dom_sf"/>
</dbReference>
<dbReference type="InterPro" id="IPR006020">
    <property type="entry name" value="PTB/PI_dom"/>
</dbReference>
<protein>
    <submittedName>
        <fullName evidence="7">Protein lin-10</fullName>
    </submittedName>
</protein>
<dbReference type="PROSITE" id="PS50106">
    <property type="entry name" value="PDZ"/>
    <property type="match status" value="2"/>
</dbReference>
<keyword evidence="8" id="KW-1185">Reference proteome</keyword>
<dbReference type="CDD" id="cd06720">
    <property type="entry name" value="PDZ1_APBA1_3-like"/>
    <property type="match status" value="1"/>
</dbReference>
<dbReference type="InterPro" id="IPR051230">
    <property type="entry name" value="APP-Binding"/>
</dbReference>
<feature type="domain" description="PDZ" evidence="6">
    <location>
        <begin position="1049"/>
        <end position="1125"/>
    </location>
</feature>
<dbReference type="AlphaFoldDB" id="A0A0B2V7Q5"/>
<dbReference type="GO" id="GO:0043197">
    <property type="term" value="C:dendritic spine"/>
    <property type="evidence" value="ECO:0007669"/>
    <property type="project" value="TreeGrafter"/>
</dbReference>
<evidence type="ECO:0000256" key="2">
    <source>
        <dbReference type="ARBA" id="ARBA00022553"/>
    </source>
</evidence>
<evidence type="ECO:0000259" key="6">
    <source>
        <dbReference type="PROSITE" id="PS50106"/>
    </source>
</evidence>
<dbReference type="GO" id="GO:0005886">
    <property type="term" value="C:plasma membrane"/>
    <property type="evidence" value="ECO:0007669"/>
    <property type="project" value="TreeGrafter"/>
</dbReference>
<evidence type="ECO:0000256" key="1">
    <source>
        <dbReference type="ARBA" id="ARBA00022448"/>
    </source>
</evidence>
<feature type="region of interest" description="Disordered" evidence="4">
    <location>
        <begin position="159"/>
        <end position="361"/>
    </location>
</feature>
<keyword evidence="3" id="KW-0677">Repeat</keyword>
<feature type="compositionally biased region" description="Low complexity" evidence="4">
    <location>
        <begin position="9"/>
        <end position="29"/>
    </location>
</feature>
<dbReference type="EMBL" id="JPKZ01002272">
    <property type="protein sequence ID" value="KHN77497.1"/>
    <property type="molecule type" value="Genomic_DNA"/>
</dbReference>
<feature type="compositionally biased region" description="Polar residues" evidence="4">
    <location>
        <begin position="350"/>
        <end position="361"/>
    </location>
</feature>
<keyword evidence="1" id="KW-0813">Transport</keyword>
<dbReference type="Pfam" id="PF00640">
    <property type="entry name" value="PID"/>
    <property type="match status" value="1"/>
</dbReference>
<dbReference type="Proteomes" id="UP000031036">
    <property type="component" value="Unassembled WGS sequence"/>
</dbReference>
<dbReference type="SMART" id="SM00228">
    <property type="entry name" value="PDZ"/>
    <property type="match status" value="2"/>
</dbReference>
<feature type="domain" description="PDZ" evidence="6">
    <location>
        <begin position="958"/>
        <end position="1043"/>
    </location>
</feature>
<dbReference type="PANTHER" id="PTHR12345:SF16">
    <property type="entry name" value="X11L, ISOFORM F-RELATED"/>
    <property type="match status" value="1"/>
</dbReference>
<dbReference type="STRING" id="6265.A0A0B2V7Q5"/>
<dbReference type="InterPro" id="IPR001478">
    <property type="entry name" value="PDZ"/>
</dbReference>
<dbReference type="FunFam" id="2.30.29.30:FF:000207">
    <property type="entry name" value="Protein CBR-LIN-10, isoform a"/>
    <property type="match status" value="1"/>
</dbReference>